<organism evidence="1 2">
    <name type="scientific">Bifidobacterium longum subsp. infantis</name>
    <dbReference type="NCBI Taxonomy" id="1682"/>
    <lineage>
        <taxon>Bacteria</taxon>
        <taxon>Bacillati</taxon>
        <taxon>Actinomycetota</taxon>
        <taxon>Actinomycetes</taxon>
        <taxon>Bifidobacteriales</taxon>
        <taxon>Bifidobacteriaceae</taxon>
        <taxon>Bifidobacterium</taxon>
    </lineage>
</organism>
<dbReference type="RefSeq" id="WP_144098914.1">
    <property type="nucleotide sequence ID" value="NZ_CABHND010000008.1"/>
</dbReference>
<name>A0A564VSB5_BIFLI</name>
<protein>
    <submittedName>
        <fullName evidence="1">Uncharacterized protein</fullName>
    </submittedName>
</protein>
<gene>
    <name evidence="1" type="ORF">BLJG463_01627</name>
</gene>
<accession>A0A564VSB5</accession>
<proteinExistence type="predicted"/>
<reference evidence="1 2" key="1">
    <citation type="submission" date="2019-07" db="EMBL/GenBank/DDBJ databases">
        <authorList>
            <person name="Hibberd C M."/>
            <person name="Gehrig L. J."/>
            <person name="Chang H.-W."/>
            <person name="Venkatesh S."/>
        </authorList>
    </citation>
    <scope>NUCLEOTIDE SEQUENCE [LARGE SCALE GENOMIC DNA]</scope>
    <source>
        <strain evidence="1">Bifidobacterium_longum_subsp_infantis_JG_Bg463</strain>
    </source>
</reference>
<evidence type="ECO:0000313" key="2">
    <source>
        <dbReference type="Proteomes" id="UP000345266"/>
    </source>
</evidence>
<dbReference type="EMBL" id="CABHNT010000038">
    <property type="protein sequence ID" value="VUX35425.1"/>
    <property type="molecule type" value="Genomic_DNA"/>
</dbReference>
<dbReference type="AlphaFoldDB" id="A0A564VSB5"/>
<sequence>MSRQQQADGYRCEAYAILYSFRQSDDPIEAFAQGYEAGANSREQVSERQIETVSRILYKNSFGFPFDEDSIDGMFDHAVQSGYMPCRRKAEQLIEALARARKEPAQ</sequence>
<evidence type="ECO:0000313" key="1">
    <source>
        <dbReference type="EMBL" id="VUX35425.1"/>
    </source>
</evidence>
<dbReference type="Proteomes" id="UP000345266">
    <property type="component" value="Unassembled WGS sequence"/>
</dbReference>